<dbReference type="AlphaFoldDB" id="A0AAW4FT41"/>
<gene>
    <name evidence="2" type="ORF">GFB56_27430</name>
</gene>
<organism evidence="2 3">
    <name type="scientific">Ensifer canadensis</name>
    <dbReference type="NCBI Taxonomy" id="555315"/>
    <lineage>
        <taxon>Bacteria</taxon>
        <taxon>Pseudomonadati</taxon>
        <taxon>Pseudomonadota</taxon>
        <taxon>Alphaproteobacteria</taxon>
        <taxon>Hyphomicrobiales</taxon>
        <taxon>Rhizobiaceae</taxon>
        <taxon>Sinorhizobium/Ensifer group</taxon>
        <taxon>Ensifer</taxon>
    </lineage>
</organism>
<sequence length="85" mass="9064">MAITVEALASSAGFFNAVPSGMGWDGPPGRSSLWLSQGFIREYWDYQAEKFALIDQAHERLTGNFNAATAPAADERAQSVTSAGP</sequence>
<keyword evidence="3" id="KW-1185">Reference proteome</keyword>
<protein>
    <submittedName>
        <fullName evidence="2">Uncharacterized protein</fullName>
    </submittedName>
</protein>
<proteinExistence type="predicted"/>
<evidence type="ECO:0000313" key="3">
    <source>
        <dbReference type="Proteomes" id="UP000744980"/>
    </source>
</evidence>
<dbReference type="Proteomes" id="UP000744980">
    <property type="component" value="Unassembled WGS sequence"/>
</dbReference>
<evidence type="ECO:0000256" key="1">
    <source>
        <dbReference type="SAM" id="MobiDB-lite"/>
    </source>
</evidence>
<comment type="caution">
    <text evidence="2">The sequence shown here is derived from an EMBL/GenBank/DDBJ whole genome shotgun (WGS) entry which is preliminary data.</text>
</comment>
<accession>A0AAW4FT41</accession>
<name>A0AAW4FT41_9HYPH</name>
<evidence type="ECO:0000313" key="2">
    <source>
        <dbReference type="EMBL" id="MBM3094481.1"/>
    </source>
</evidence>
<dbReference type="EMBL" id="WXFA01000026">
    <property type="protein sequence ID" value="MBM3094481.1"/>
    <property type="molecule type" value="Genomic_DNA"/>
</dbReference>
<reference evidence="2 3" key="1">
    <citation type="submission" date="2020-01" db="EMBL/GenBank/DDBJ databases">
        <title>Draft genome assembly of Ensifer adhaerens T173.</title>
        <authorList>
            <person name="Craig J.E."/>
            <person name="Stinchcombe J.R."/>
        </authorList>
    </citation>
    <scope>NUCLEOTIDE SEQUENCE [LARGE SCALE GENOMIC DNA]</scope>
    <source>
        <strain evidence="2 3">T173</strain>
    </source>
</reference>
<feature type="region of interest" description="Disordered" evidence="1">
    <location>
        <begin position="66"/>
        <end position="85"/>
    </location>
</feature>
<dbReference type="RefSeq" id="WP_025427890.1">
    <property type="nucleotide sequence ID" value="NZ_CP083370.1"/>
</dbReference>